<feature type="region of interest" description="Disordered" evidence="1">
    <location>
        <begin position="29"/>
        <end position="53"/>
    </location>
</feature>
<dbReference type="Proteomes" id="UP000286947">
    <property type="component" value="Unassembled WGS sequence"/>
</dbReference>
<organism evidence="3 4">
    <name type="scientific">Saezia sanguinis</name>
    <dbReference type="NCBI Taxonomy" id="1965230"/>
    <lineage>
        <taxon>Bacteria</taxon>
        <taxon>Pseudomonadati</taxon>
        <taxon>Pseudomonadota</taxon>
        <taxon>Betaproteobacteria</taxon>
        <taxon>Burkholderiales</taxon>
        <taxon>Saeziaceae</taxon>
        <taxon>Saezia</taxon>
    </lineage>
</organism>
<protein>
    <recommendedName>
        <fullName evidence="5">STAS domain-containing protein</fullName>
    </recommendedName>
</protein>
<feature type="transmembrane region" description="Helical" evidence="2">
    <location>
        <begin position="531"/>
        <end position="549"/>
    </location>
</feature>
<feature type="region of interest" description="Disordered" evidence="1">
    <location>
        <begin position="67"/>
        <end position="94"/>
    </location>
</feature>
<keyword evidence="2" id="KW-0812">Transmembrane</keyword>
<sequence>MSSNDQDNSTQASQGGLFKRVMKLVSNPKLGDKPYAADQLSAEEKTQMLIRKQRNDLARRREFEELRQLRRQQAASEEGSRSLLSGDMSSKPSTRQIETLNKINQIENQMASRWAQPPAANLNPGTSAGAGPAATNPALSQVPTEIASDHVKTTPLEGGNVQNSPPPPEVDPTQILATLDASDAAEDQELAELADPLLEEAAVLFASNEDAQVEQNLKALLAKNSPQRNKRGTWLTLMDFYRATGNQVAFESLAMNYMTLFAESAPQWQLFDPSLLKKLQASKSASGSSVYWQSPAELNVEAAQDMQQKFLAAEDKLIRIMDWSGLKQLSVDGVQIVLETLIKLDRAGITLQVTGLATIMMLLAAQTKVNGAEADQFIWQLRLELLRMFDTPEEFDMEAMEYCLAHEISPPAWTKPQCTCEDLDRDPDTDGMDDEVSSTGLGGATTIGASTGFYGQNVGAPLRLRGALKGSLSQELKDFDEKIPAEEGGFLRITCERLVRIDFAAAGDLLNWVSEKAARGYSVQLVKVHRLVALFFAVMGISVSARVLLRKD</sequence>
<proteinExistence type="predicted"/>
<evidence type="ECO:0000256" key="2">
    <source>
        <dbReference type="SAM" id="Phobius"/>
    </source>
</evidence>
<dbReference type="AlphaFoldDB" id="A0A433SE30"/>
<dbReference type="EMBL" id="PQSP01000002">
    <property type="protein sequence ID" value="RUS67000.1"/>
    <property type="molecule type" value="Genomic_DNA"/>
</dbReference>
<comment type="caution">
    <text evidence="3">The sequence shown here is derived from an EMBL/GenBank/DDBJ whole genome shotgun (WGS) entry which is preliminary data.</text>
</comment>
<keyword evidence="2" id="KW-0472">Membrane</keyword>
<dbReference type="OrthoDB" id="5298269at2"/>
<evidence type="ECO:0000313" key="4">
    <source>
        <dbReference type="Proteomes" id="UP000286947"/>
    </source>
</evidence>
<evidence type="ECO:0000256" key="1">
    <source>
        <dbReference type="SAM" id="MobiDB-lite"/>
    </source>
</evidence>
<accession>A0A433SE30</accession>
<dbReference type="RefSeq" id="WP_126978719.1">
    <property type="nucleotide sequence ID" value="NZ_PQSP01000002.1"/>
</dbReference>
<keyword evidence="4" id="KW-1185">Reference proteome</keyword>
<feature type="compositionally biased region" description="Low complexity" evidence="1">
    <location>
        <begin position="123"/>
        <end position="137"/>
    </location>
</feature>
<keyword evidence="2" id="KW-1133">Transmembrane helix</keyword>
<reference evidence="3 4" key="1">
    <citation type="submission" date="2018-01" db="EMBL/GenBank/DDBJ databases">
        <title>Saezia sanguinis gen. nov., sp. nov., in the order Burkholderiales isolated from human blood.</title>
        <authorList>
            <person name="Medina-Pascual M.J."/>
            <person name="Valdezate S."/>
            <person name="Monzon S."/>
            <person name="Cuesta I."/>
            <person name="Carrasco G."/>
            <person name="Villalon P."/>
            <person name="Saez-Nieto J.A."/>
        </authorList>
    </citation>
    <scope>NUCLEOTIDE SEQUENCE [LARGE SCALE GENOMIC DNA]</scope>
    <source>
        <strain evidence="3 4">CNM695-12</strain>
    </source>
</reference>
<name>A0A433SE30_9BURK</name>
<gene>
    <name evidence="3" type="ORF">CUZ56_00938</name>
</gene>
<feature type="region of interest" description="Disordered" evidence="1">
    <location>
        <begin position="116"/>
        <end position="137"/>
    </location>
</feature>
<evidence type="ECO:0000313" key="3">
    <source>
        <dbReference type="EMBL" id="RUS67000.1"/>
    </source>
</evidence>
<evidence type="ECO:0008006" key="5">
    <source>
        <dbReference type="Google" id="ProtNLM"/>
    </source>
</evidence>